<keyword evidence="4" id="KW-1185">Reference proteome</keyword>
<evidence type="ECO:0008006" key="5">
    <source>
        <dbReference type="Google" id="ProtNLM"/>
    </source>
</evidence>
<evidence type="ECO:0000313" key="2">
    <source>
        <dbReference type="EMBL" id="GBB88179.1"/>
    </source>
</evidence>
<dbReference type="EMBL" id="BEXD01000525">
    <property type="protein sequence ID" value="GBB88179.1"/>
    <property type="molecule type" value="Genomic_DNA"/>
</dbReference>
<protein>
    <recommendedName>
        <fullName evidence="5">Secreted protein</fullName>
    </recommendedName>
</protein>
<comment type="caution">
    <text evidence="2">The sequence shown here is derived from an EMBL/GenBank/DDBJ whole genome shotgun (WGS) entry which is preliminary data.</text>
</comment>
<gene>
    <name evidence="3" type="ORF">RCL2_000106600</name>
    <name evidence="2" type="ORF">RclHR1_14700001</name>
</gene>
<reference evidence="3" key="2">
    <citation type="submission" date="2019-10" db="EMBL/GenBank/DDBJ databases">
        <title>Conservation and host-specific expression of non-tandemly repeated heterogenous ribosome RNA gene in arbuscular mycorrhizal fungi.</title>
        <authorList>
            <person name="Maeda T."/>
            <person name="Kobayashi Y."/>
            <person name="Nakagawa T."/>
            <person name="Ezawa T."/>
            <person name="Yamaguchi K."/>
            <person name="Bino T."/>
            <person name="Nishimoto Y."/>
            <person name="Shigenobu S."/>
            <person name="Kawaguchi M."/>
        </authorList>
    </citation>
    <scope>NUCLEOTIDE SEQUENCE</scope>
    <source>
        <strain evidence="3">HR1</strain>
    </source>
</reference>
<dbReference type="AlphaFoldDB" id="A0A2Z6QQS2"/>
<dbReference type="Proteomes" id="UP000247702">
    <property type="component" value="Unassembled WGS sequence"/>
</dbReference>
<organism evidence="2 4">
    <name type="scientific">Rhizophagus clarus</name>
    <dbReference type="NCBI Taxonomy" id="94130"/>
    <lineage>
        <taxon>Eukaryota</taxon>
        <taxon>Fungi</taxon>
        <taxon>Fungi incertae sedis</taxon>
        <taxon>Mucoromycota</taxon>
        <taxon>Glomeromycotina</taxon>
        <taxon>Glomeromycetes</taxon>
        <taxon>Glomerales</taxon>
        <taxon>Glomeraceae</taxon>
        <taxon>Rhizophagus</taxon>
    </lineage>
</organism>
<feature type="signal peptide" evidence="1">
    <location>
        <begin position="1"/>
        <end position="22"/>
    </location>
</feature>
<name>A0A2Z6QQS2_9GLOM</name>
<dbReference type="EMBL" id="BLAL01000006">
    <property type="protein sequence ID" value="GES73536.1"/>
    <property type="molecule type" value="Genomic_DNA"/>
</dbReference>
<evidence type="ECO:0000313" key="3">
    <source>
        <dbReference type="EMBL" id="GES73536.1"/>
    </source>
</evidence>
<keyword evidence="1" id="KW-0732">Signal</keyword>
<sequence>MEGTIVLALLGTMMILTMQAKCGDMLCPYSSKNTDQNCSLLVVMLCPKNLDKIVHFWWSCFVQKIRTKLSTFGGHALSTSKQMRTKLSAKSRDNVDWMCFVHHYADIRCKPWFTMKGSNL</sequence>
<feature type="chain" id="PRO_5036060084" description="Secreted protein" evidence="1">
    <location>
        <begin position="23"/>
        <end position="120"/>
    </location>
</feature>
<accession>A0A2Z6QQS2</accession>
<proteinExistence type="predicted"/>
<evidence type="ECO:0000313" key="4">
    <source>
        <dbReference type="Proteomes" id="UP000247702"/>
    </source>
</evidence>
<dbReference type="Proteomes" id="UP000615446">
    <property type="component" value="Unassembled WGS sequence"/>
</dbReference>
<evidence type="ECO:0000256" key="1">
    <source>
        <dbReference type="SAM" id="SignalP"/>
    </source>
</evidence>
<reference evidence="2 4" key="1">
    <citation type="submission" date="2017-11" db="EMBL/GenBank/DDBJ databases">
        <title>The genome of Rhizophagus clarus HR1 reveals common genetic basis of auxotrophy among arbuscular mycorrhizal fungi.</title>
        <authorList>
            <person name="Kobayashi Y."/>
        </authorList>
    </citation>
    <scope>NUCLEOTIDE SEQUENCE [LARGE SCALE GENOMIC DNA]</scope>
    <source>
        <strain evidence="2 4">HR1</strain>
    </source>
</reference>